<organism evidence="1 2">
    <name type="scientific">Thalictrum thalictroides</name>
    <name type="common">Rue-anemone</name>
    <name type="synonym">Anemone thalictroides</name>
    <dbReference type="NCBI Taxonomy" id="46969"/>
    <lineage>
        <taxon>Eukaryota</taxon>
        <taxon>Viridiplantae</taxon>
        <taxon>Streptophyta</taxon>
        <taxon>Embryophyta</taxon>
        <taxon>Tracheophyta</taxon>
        <taxon>Spermatophyta</taxon>
        <taxon>Magnoliopsida</taxon>
        <taxon>Ranunculales</taxon>
        <taxon>Ranunculaceae</taxon>
        <taxon>Thalictroideae</taxon>
        <taxon>Thalictrum</taxon>
    </lineage>
</organism>
<dbReference type="AlphaFoldDB" id="A0A7J6VF04"/>
<name>A0A7J6VF04_THATH</name>
<sequence length="66" mass="7646">MGGCELEASRRPKLLFDTMRRLTNMQYIAFHAAVIVEGSKAYQAALLCNIFNMNTYIYQTFRRGSY</sequence>
<dbReference type="OrthoDB" id="1716101at2759"/>
<comment type="caution">
    <text evidence="1">The sequence shown here is derived from an EMBL/GenBank/DDBJ whole genome shotgun (WGS) entry which is preliminary data.</text>
</comment>
<proteinExistence type="predicted"/>
<gene>
    <name evidence="1" type="ORF">FRX31_027215</name>
</gene>
<accession>A0A7J6VF04</accession>
<evidence type="ECO:0000313" key="2">
    <source>
        <dbReference type="Proteomes" id="UP000554482"/>
    </source>
</evidence>
<evidence type="ECO:0000313" key="1">
    <source>
        <dbReference type="EMBL" id="KAF5183198.1"/>
    </source>
</evidence>
<reference evidence="1 2" key="1">
    <citation type="submission" date="2020-06" db="EMBL/GenBank/DDBJ databases">
        <title>Transcriptomic and genomic resources for Thalictrum thalictroides and T. hernandezii: Facilitating candidate gene discovery in an emerging model plant lineage.</title>
        <authorList>
            <person name="Arias T."/>
            <person name="Riano-Pachon D.M."/>
            <person name="Di Stilio V.S."/>
        </authorList>
    </citation>
    <scope>NUCLEOTIDE SEQUENCE [LARGE SCALE GENOMIC DNA]</scope>
    <source>
        <strain evidence="2">cv. WT478/WT964</strain>
        <tissue evidence="1">Leaves</tissue>
    </source>
</reference>
<dbReference type="Proteomes" id="UP000554482">
    <property type="component" value="Unassembled WGS sequence"/>
</dbReference>
<protein>
    <submittedName>
        <fullName evidence="1">Uncharacterized protein</fullName>
    </submittedName>
</protein>
<keyword evidence="2" id="KW-1185">Reference proteome</keyword>
<dbReference type="EMBL" id="JABWDY010033810">
    <property type="protein sequence ID" value="KAF5183198.1"/>
    <property type="molecule type" value="Genomic_DNA"/>
</dbReference>